<sequence>MVHGTPGYRGTRVGVAQGSPPRNHSDHGGGGTQLPRMRVHYWCAKGHETQLVFLKLPDDQIPRTWDCPKCGLPSSRDPGHPAAAAPVDDLYKSHLDYVKERRSSQEAEVVLAGALERLRSRGVLPDQLLGDP</sequence>
<dbReference type="Gene3D" id="2.20.28.270">
    <property type="entry name" value="RNA polymerase-binding protein A"/>
    <property type="match status" value="1"/>
</dbReference>
<comment type="function">
    <text evidence="2">Binds to RNA polymerase (RNAP), stimulating transcription from principal, but not alternative sigma factor promoters.</text>
</comment>
<evidence type="ECO:0000313" key="4">
    <source>
        <dbReference type="EMBL" id="MEO3943081.1"/>
    </source>
</evidence>
<feature type="binding site" evidence="2">
    <location>
        <position position="47"/>
    </location>
    <ligand>
        <name>Zn(2+)</name>
        <dbReference type="ChEBI" id="CHEBI:29105"/>
    </ligand>
</feature>
<keyword evidence="2" id="KW-0804">Transcription</keyword>
<dbReference type="RefSeq" id="WP_347783380.1">
    <property type="nucleotide sequence ID" value="NZ_JBBMFV010000004.1"/>
</dbReference>
<feature type="binding site" evidence="2">
    <location>
        <position position="43"/>
    </location>
    <ligand>
        <name>Zn(2+)</name>
        <dbReference type="ChEBI" id="CHEBI:29105"/>
    </ligand>
</feature>
<proteinExistence type="inferred from homology"/>
<reference evidence="4 5" key="1">
    <citation type="journal article" date="2024" name="Appl. Microbiol. Biotechnol.">
        <title>Biosynthetic gene clusters with biotechnological applications in novel Antarctic isolates from Actinomycetota.</title>
        <authorList>
            <person name="Bruna P."/>
            <person name="Nunez-Montero K."/>
            <person name="Contreras M.J."/>
            <person name="Leal K."/>
            <person name="Garcia M."/>
            <person name="Abanto M."/>
            <person name="Barrientos L."/>
        </authorList>
    </citation>
    <scope>NUCLEOTIDE SEQUENCE [LARGE SCALE GENOMIC DNA]</scope>
    <source>
        <strain evidence="4 5">Se16.17</strain>
    </source>
</reference>
<feature type="binding site" evidence="2">
    <location>
        <position position="70"/>
    </location>
    <ligand>
        <name>Zn(2+)</name>
        <dbReference type="ChEBI" id="CHEBI:29105"/>
    </ligand>
</feature>
<dbReference type="InterPro" id="IPR025182">
    <property type="entry name" value="RNApol-bd_RbpA"/>
</dbReference>
<keyword evidence="2" id="KW-0862">Zinc</keyword>
<evidence type="ECO:0000256" key="3">
    <source>
        <dbReference type="SAM" id="MobiDB-lite"/>
    </source>
</evidence>
<comment type="caution">
    <text evidence="4">The sequence shown here is derived from an EMBL/GenBank/DDBJ whole genome shotgun (WGS) entry which is preliminary data.</text>
</comment>
<organism evidence="4 5">
    <name type="scientific">Paenarthrobacter nicotinovorans</name>
    <name type="common">Arthrobacter nicotinovorans</name>
    <dbReference type="NCBI Taxonomy" id="29320"/>
    <lineage>
        <taxon>Bacteria</taxon>
        <taxon>Bacillati</taxon>
        <taxon>Actinomycetota</taxon>
        <taxon>Actinomycetes</taxon>
        <taxon>Micrococcales</taxon>
        <taxon>Micrococcaceae</taxon>
        <taxon>Paenarthrobacter</taxon>
    </lineage>
</organism>
<evidence type="ECO:0000256" key="2">
    <source>
        <dbReference type="HAMAP-Rule" id="MF_01483"/>
    </source>
</evidence>
<evidence type="ECO:0000256" key="1">
    <source>
        <dbReference type="ARBA" id="ARBA00022723"/>
    </source>
</evidence>
<dbReference type="InterPro" id="IPR038638">
    <property type="entry name" value="RbpA_sf"/>
</dbReference>
<protein>
    <recommendedName>
        <fullName evidence="2">RNA polymerase-binding protein RbpA</fullName>
    </recommendedName>
</protein>
<name>A0ABV0GYD6_PAENI</name>
<comment type="cofactor">
    <cofactor evidence="2">
        <name>Zn(2+)</name>
        <dbReference type="ChEBI" id="CHEBI:29105"/>
    </cofactor>
    <text evidence="2">Bind 1 Zn(2+) per subunit.</text>
</comment>
<accession>A0ABV0GYD6</accession>
<dbReference type="Pfam" id="PF13397">
    <property type="entry name" value="RbpA"/>
    <property type="match status" value="1"/>
</dbReference>
<keyword evidence="1 2" id="KW-0479">Metal-binding</keyword>
<dbReference type="EMBL" id="JBBMFV010000004">
    <property type="protein sequence ID" value="MEO3943081.1"/>
    <property type="molecule type" value="Genomic_DNA"/>
</dbReference>
<evidence type="ECO:0000313" key="5">
    <source>
        <dbReference type="Proteomes" id="UP001448614"/>
    </source>
</evidence>
<comment type="similarity">
    <text evidence="2">Belongs to the RNA polymerase-binding protein RbpA family.</text>
</comment>
<dbReference type="PROSITE" id="PS00202">
    <property type="entry name" value="RUBREDOXIN"/>
    <property type="match status" value="1"/>
</dbReference>
<feature type="region of interest" description="Disordered" evidence="3">
    <location>
        <begin position="1"/>
        <end position="32"/>
    </location>
</feature>
<dbReference type="InterPro" id="IPR018527">
    <property type="entry name" value="Rubredoxin_Fe_BS"/>
</dbReference>
<comment type="subunit">
    <text evidence="2">Forms a complex with the RNAP catalytic core and with free principal sigma factors.</text>
</comment>
<keyword evidence="5" id="KW-1185">Reference proteome</keyword>
<dbReference type="HAMAP" id="MF_01483">
    <property type="entry name" value="RbpA"/>
    <property type="match status" value="1"/>
</dbReference>
<feature type="binding site" evidence="2">
    <location>
        <position position="67"/>
    </location>
    <ligand>
        <name>Zn(2+)</name>
        <dbReference type="ChEBI" id="CHEBI:29105"/>
    </ligand>
</feature>
<keyword evidence="2" id="KW-0805">Transcription regulation</keyword>
<gene>
    <name evidence="2" type="primary">rbpA</name>
    <name evidence="4" type="ORF">V3C41_18585</name>
</gene>
<dbReference type="Proteomes" id="UP001448614">
    <property type="component" value="Unassembled WGS sequence"/>
</dbReference>